<dbReference type="Gene3D" id="3.90.1150.30">
    <property type="match status" value="1"/>
</dbReference>
<keyword evidence="2" id="KW-1185">Reference proteome</keyword>
<dbReference type="EMBL" id="BAAAYL010000001">
    <property type="protein sequence ID" value="GAA3378530.1"/>
    <property type="molecule type" value="Genomic_DNA"/>
</dbReference>
<evidence type="ECO:0000313" key="2">
    <source>
        <dbReference type="Proteomes" id="UP001499990"/>
    </source>
</evidence>
<evidence type="ECO:0000313" key="1">
    <source>
        <dbReference type="EMBL" id="GAA3378530.1"/>
    </source>
</evidence>
<accession>A0ABP6SJW6</accession>
<dbReference type="SUPFAM" id="SSF142906">
    <property type="entry name" value="YjbR-like"/>
    <property type="match status" value="1"/>
</dbReference>
<keyword evidence="1" id="KW-0238">DNA-binding</keyword>
<dbReference type="InterPro" id="IPR038056">
    <property type="entry name" value="YjbR-like_sf"/>
</dbReference>
<gene>
    <name evidence="1" type="ORF">GCM10020367_58400</name>
</gene>
<reference evidence="2" key="1">
    <citation type="journal article" date="2019" name="Int. J. Syst. Evol. Microbiol.">
        <title>The Global Catalogue of Microorganisms (GCM) 10K type strain sequencing project: providing services to taxonomists for standard genome sequencing and annotation.</title>
        <authorList>
            <consortium name="The Broad Institute Genomics Platform"/>
            <consortium name="The Broad Institute Genome Sequencing Center for Infectious Disease"/>
            <person name="Wu L."/>
            <person name="Ma J."/>
        </authorList>
    </citation>
    <scope>NUCLEOTIDE SEQUENCE [LARGE SCALE GENOMIC DNA]</scope>
    <source>
        <strain evidence="2">JCM 9651</strain>
    </source>
</reference>
<protein>
    <submittedName>
        <fullName evidence="1">MmcQ/YjbR family DNA-binding protein</fullName>
    </submittedName>
</protein>
<proteinExistence type="predicted"/>
<comment type="caution">
    <text evidence="1">The sequence shown here is derived from an EMBL/GenBank/DDBJ whole genome shotgun (WGS) entry which is preliminary data.</text>
</comment>
<organism evidence="1 2">
    <name type="scientific">Streptomyces sannanensis</name>
    <dbReference type="NCBI Taxonomy" id="285536"/>
    <lineage>
        <taxon>Bacteria</taxon>
        <taxon>Bacillati</taxon>
        <taxon>Actinomycetota</taxon>
        <taxon>Actinomycetes</taxon>
        <taxon>Kitasatosporales</taxon>
        <taxon>Streptomycetaceae</taxon>
        <taxon>Streptomyces</taxon>
    </lineage>
</organism>
<name>A0ABP6SJW6_9ACTN</name>
<sequence length="134" mass="14855">MRKTESEGVVRALAYGRAMANSGDVRRISLSLPETAEKLSWGMPTFRVAGKIFAALGDDDASMGVKCPKEDRAELIASEPDKFFIREGHDDAFAWLRVRLAALDDEEELYAILVDSWRQAAPRKLLDAHPHLAG</sequence>
<dbReference type="GO" id="GO:0003677">
    <property type="term" value="F:DNA binding"/>
    <property type="evidence" value="ECO:0007669"/>
    <property type="project" value="UniProtKB-KW"/>
</dbReference>
<dbReference type="InterPro" id="IPR058532">
    <property type="entry name" value="YjbR/MT2646/Rv2570-like"/>
</dbReference>
<dbReference type="Proteomes" id="UP001499990">
    <property type="component" value="Unassembled WGS sequence"/>
</dbReference>
<dbReference type="Pfam" id="PF04237">
    <property type="entry name" value="YjbR"/>
    <property type="match status" value="1"/>
</dbReference>